<dbReference type="InterPro" id="IPR000847">
    <property type="entry name" value="LysR_HTH_N"/>
</dbReference>
<organism evidence="6 7">
    <name type="scientific">Paenibacillus segetis</name>
    <dbReference type="NCBI Taxonomy" id="1325360"/>
    <lineage>
        <taxon>Bacteria</taxon>
        <taxon>Bacillati</taxon>
        <taxon>Bacillota</taxon>
        <taxon>Bacilli</taxon>
        <taxon>Bacillales</taxon>
        <taxon>Paenibacillaceae</taxon>
        <taxon>Paenibacillus</taxon>
    </lineage>
</organism>
<evidence type="ECO:0000256" key="4">
    <source>
        <dbReference type="ARBA" id="ARBA00023163"/>
    </source>
</evidence>
<dbReference type="SUPFAM" id="SSF53850">
    <property type="entry name" value="Periplasmic binding protein-like II"/>
    <property type="match status" value="1"/>
</dbReference>
<evidence type="ECO:0000313" key="7">
    <source>
        <dbReference type="Proteomes" id="UP000659344"/>
    </source>
</evidence>
<name>A0ABQ1Y5C8_9BACL</name>
<evidence type="ECO:0000256" key="2">
    <source>
        <dbReference type="ARBA" id="ARBA00023015"/>
    </source>
</evidence>
<comment type="caution">
    <text evidence="6">The sequence shown here is derived from an EMBL/GenBank/DDBJ whole genome shotgun (WGS) entry which is preliminary data.</text>
</comment>
<dbReference type="PROSITE" id="PS50931">
    <property type="entry name" value="HTH_LYSR"/>
    <property type="match status" value="1"/>
</dbReference>
<keyword evidence="2" id="KW-0805">Transcription regulation</keyword>
<sequence>MNLHVLRLFYYVALTGSVTKASEKLHISQPAISAQIRKFEKDNDIKLLQVQGRGLVLTSLGNKLIKPLEKLFTIEEQVRNLIEDYHNYPEGKLRIVGNYLATSVLIPKWASLFKQQFSGVEVHISTVNSLNAIEKLINFEADVAIYSDIGVPLADSDLFECRELFRDEYLFVVAPGHKYSSQVVSLEEIIAEPFIMREEGSAARERLFQQCRELKVSPPKIELQFNGLNETIQAVMAGYGVSFVSSLIAEPSLKRGVLTKVDVPGVSSANSILLGTRIREHQEEFVNEFVSLVYNNLNINKLFIS</sequence>
<keyword evidence="3" id="KW-0238">DNA-binding</keyword>
<comment type="similarity">
    <text evidence="1">Belongs to the LysR transcriptional regulatory family.</text>
</comment>
<evidence type="ECO:0000313" key="6">
    <source>
        <dbReference type="EMBL" id="GGH12170.1"/>
    </source>
</evidence>
<dbReference type="InterPro" id="IPR005119">
    <property type="entry name" value="LysR_subst-bd"/>
</dbReference>
<keyword evidence="4" id="KW-0804">Transcription</keyword>
<dbReference type="PANTHER" id="PTHR30126">
    <property type="entry name" value="HTH-TYPE TRANSCRIPTIONAL REGULATOR"/>
    <property type="match status" value="1"/>
</dbReference>
<dbReference type="Pfam" id="PF03466">
    <property type="entry name" value="LysR_substrate"/>
    <property type="match status" value="1"/>
</dbReference>
<dbReference type="PANTHER" id="PTHR30126:SF40">
    <property type="entry name" value="HTH-TYPE TRANSCRIPTIONAL REGULATOR GLTR"/>
    <property type="match status" value="1"/>
</dbReference>
<dbReference type="InterPro" id="IPR036388">
    <property type="entry name" value="WH-like_DNA-bd_sf"/>
</dbReference>
<evidence type="ECO:0000256" key="3">
    <source>
        <dbReference type="ARBA" id="ARBA00023125"/>
    </source>
</evidence>
<evidence type="ECO:0000259" key="5">
    <source>
        <dbReference type="PROSITE" id="PS50931"/>
    </source>
</evidence>
<dbReference type="SUPFAM" id="SSF46785">
    <property type="entry name" value="Winged helix' DNA-binding domain"/>
    <property type="match status" value="1"/>
</dbReference>
<dbReference type="InterPro" id="IPR036390">
    <property type="entry name" value="WH_DNA-bd_sf"/>
</dbReference>
<protein>
    <submittedName>
        <fullName evidence="6">LysR family transcriptional regulator</fullName>
    </submittedName>
</protein>
<accession>A0ABQ1Y5C8</accession>
<reference evidence="7" key="1">
    <citation type="journal article" date="2019" name="Int. J. Syst. Evol. Microbiol.">
        <title>The Global Catalogue of Microorganisms (GCM) 10K type strain sequencing project: providing services to taxonomists for standard genome sequencing and annotation.</title>
        <authorList>
            <consortium name="The Broad Institute Genomics Platform"/>
            <consortium name="The Broad Institute Genome Sequencing Center for Infectious Disease"/>
            <person name="Wu L."/>
            <person name="Ma J."/>
        </authorList>
    </citation>
    <scope>NUCLEOTIDE SEQUENCE [LARGE SCALE GENOMIC DNA]</scope>
    <source>
        <strain evidence="7">CGMCC 1.12769</strain>
    </source>
</reference>
<proteinExistence type="inferred from homology"/>
<dbReference type="Pfam" id="PF00126">
    <property type="entry name" value="HTH_1"/>
    <property type="match status" value="1"/>
</dbReference>
<evidence type="ECO:0000256" key="1">
    <source>
        <dbReference type="ARBA" id="ARBA00009437"/>
    </source>
</evidence>
<gene>
    <name evidence="6" type="ORF">GCM10008013_04460</name>
</gene>
<dbReference type="Proteomes" id="UP000659344">
    <property type="component" value="Unassembled WGS sequence"/>
</dbReference>
<feature type="domain" description="HTH lysR-type" evidence="5">
    <location>
        <begin position="1"/>
        <end position="58"/>
    </location>
</feature>
<dbReference type="Gene3D" id="1.10.10.10">
    <property type="entry name" value="Winged helix-like DNA-binding domain superfamily/Winged helix DNA-binding domain"/>
    <property type="match status" value="1"/>
</dbReference>
<dbReference type="RefSeq" id="WP_188535385.1">
    <property type="nucleotide sequence ID" value="NZ_BMFT01000001.1"/>
</dbReference>
<dbReference type="EMBL" id="BMFT01000001">
    <property type="protein sequence ID" value="GGH12170.1"/>
    <property type="molecule type" value="Genomic_DNA"/>
</dbReference>
<dbReference type="Gene3D" id="3.40.190.10">
    <property type="entry name" value="Periplasmic binding protein-like II"/>
    <property type="match status" value="2"/>
</dbReference>
<keyword evidence="7" id="KW-1185">Reference proteome</keyword>